<gene>
    <name evidence="1" type="ORF">DAPK24_037340</name>
</gene>
<proteinExistence type="predicted"/>
<reference evidence="1 2" key="1">
    <citation type="journal article" date="2023" name="Elife">
        <title>Identification of key yeast species and microbe-microbe interactions impacting larval growth of Drosophila in the wild.</title>
        <authorList>
            <person name="Mure A."/>
            <person name="Sugiura Y."/>
            <person name="Maeda R."/>
            <person name="Honda K."/>
            <person name="Sakurai N."/>
            <person name="Takahashi Y."/>
            <person name="Watada M."/>
            <person name="Katoh T."/>
            <person name="Gotoh A."/>
            <person name="Gotoh Y."/>
            <person name="Taniguchi I."/>
            <person name="Nakamura K."/>
            <person name="Hayashi T."/>
            <person name="Katayama T."/>
            <person name="Uemura T."/>
            <person name="Hattori Y."/>
        </authorList>
    </citation>
    <scope>NUCLEOTIDE SEQUENCE [LARGE SCALE GENOMIC DNA]</scope>
    <source>
        <strain evidence="1 2">PK-24</strain>
    </source>
</reference>
<dbReference type="EMBL" id="BTGB01000005">
    <property type="protein sequence ID" value="GMM47159.1"/>
    <property type="molecule type" value="Genomic_DNA"/>
</dbReference>
<dbReference type="AlphaFoldDB" id="A0AAV5R6P9"/>
<accession>A0AAV5R6P9</accession>
<sequence length="410" mass="46497">MSAIIPKGVSSLLSNNKVPNNNEIFSKDSSSSISSNIIGNDNNNHLVDNNRKISSLSKYKDTFGSFTDNYINDQSTGLILTSSIISDNLIQKLGIKGSTFKLPNSNNQNDNIIESIFLPSNCKSMFLFNIEKPININMNSKDGKIPFDIKGNYKIDDYNLIIPFQYLQKLKISSISLENFLIEGNKGILYYNEPINFENPVLITSINKNDLINNKLTNLFIELITKNWFQNSGNNQNNKVLDLIDSRYCFINNETDVTYENNNSICVRVNDETITFAPAFNSLNRLNLNGIFGTNPLIHDKRGFIMTTVEQSMYNNHTTEQLLHEVEEGYKVKSSDKADSGSFKIQVGNNTLSDNSDKFHNNTACKEERAYAHNRAVKVFQTREIKLGNENEKVEISLREQARKSFMQVV</sequence>
<evidence type="ECO:0000313" key="1">
    <source>
        <dbReference type="EMBL" id="GMM47159.1"/>
    </source>
</evidence>
<keyword evidence="2" id="KW-1185">Reference proteome</keyword>
<evidence type="ECO:0000313" key="2">
    <source>
        <dbReference type="Proteomes" id="UP001378960"/>
    </source>
</evidence>
<dbReference type="Proteomes" id="UP001378960">
    <property type="component" value="Unassembled WGS sequence"/>
</dbReference>
<protein>
    <recommendedName>
        <fullName evidence="3">Altered inheritance of mitochondria protein 24, mitochondrial</fullName>
    </recommendedName>
</protein>
<comment type="caution">
    <text evidence="1">The sequence shown here is derived from an EMBL/GenBank/DDBJ whole genome shotgun (WGS) entry which is preliminary data.</text>
</comment>
<organism evidence="1 2">
    <name type="scientific">Pichia kluyveri</name>
    <name type="common">Yeast</name>
    <dbReference type="NCBI Taxonomy" id="36015"/>
    <lineage>
        <taxon>Eukaryota</taxon>
        <taxon>Fungi</taxon>
        <taxon>Dikarya</taxon>
        <taxon>Ascomycota</taxon>
        <taxon>Saccharomycotina</taxon>
        <taxon>Pichiomycetes</taxon>
        <taxon>Pichiales</taxon>
        <taxon>Pichiaceae</taxon>
        <taxon>Pichia</taxon>
    </lineage>
</organism>
<evidence type="ECO:0008006" key="3">
    <source>
        <dbReference type="Google" id="ProtNLM"/>
    </source>
</evidence>
<name>A0AAV5R6P9_PICKL</name>